<evidence type="ECO:0000256" key="1">
    <source>
        <dbReference type="ARBA" id="ARBA00022468"/>
    </source>
</evidence>
<feature type="region of interest" description="Disordered" evidence="2">
    <location>
        <begin position="1"/>
        <end position="42"/>
    </location>
</feature>
<dbReference type="InterPro" id="IPR027107">
    <property type="entry name" value="Tuberin/Ral-act_asu"/>
</dbReference>
<protein>
    <submittedName>
        <fullName evidence="4">Tuberous sclerosis 2-like protein</fullName>
    </submittedName>
</protein>
<feature type="domain" description="Rap-GAP" evidence="3">
    <location>
        <begin position="1289"/>
        <end position="1533"/>
    </location>
</feature>
<feature type="compositionally biased region" description="Low complexity" evidence="2">
    <location>
        <begin position="1566"/>
        <end position="1583"/>
    </location>
</feature>
<dbReference type="SUPFAM" id="SSF111347">
    <property type="entry name" value="Rap/Ran-GAP"/>
    <property type="match status" value="1"/>
</dbReference>
<dbReference type="InterPro" id="IPR018515">
    <property type="entry name" value="Tuberin-type_domain"/>
</dbReference>
<evidence type="ECO:0000313" key="4">
    <source>
        <dbReference type="EMBL" id="KAL1854773.1"/>
    </source>
</evidence>
<keyword evidence="1" id="KW-0343">GTPase activation</keyword>
<feature type="region of interest" description="Disordered" evidence="2">
    <location>
        <begin position="1540"/>
        <end position="1599"/>
    </location>
</feature>
<dbReference type="InterPro" id="IPR000331">
    <property type="entry name" value="Rap/Ran_GAP_dom"/>
</dbReference>
<accession>A0ABR3W6X4</accession>
<dbReference type="Pfam" id="PF02145">
    <property type="entry name" value="Rap_GAP"/>
    <property type="match status" value="1"/>
</dbReference>
<dbReference type="InterPro" id="IPR024584">
    <property type="entry name" value="Tuberin_N"/>
</dbReference>
<dbReference type="Gene3D" id="3.40.50.11210">
    <property type="entry name" value="Rap/Ran-GAP"/>
    <property type="match status" value="1"/>
</dbReference>
<dbReference type="PANTHER" id="PTHR10063">
    <property type="entry name" value="TUBERIN"/>
    <property type="match status" value="1"/>
</dbReference>
<dbReference type="InterPro" id="IPR016024">
    <property type="entry name" value="ARM-type_fold"/>
</dbReference>
<dbReference type="SUPFAM" id="SSF48371">
    <property type="entry name" value="ARM repeat"/>
    <property type="match status" value="1"/>
</dbReference>
<dbReference type="PROSITE" id="PS50085">
    <property type="entry name" value="RAPGAP"/>
    <property type="match status" value="1"/>
</dbReference>
<gene>
    <name evidence="4" type="primary">TSC2</name>
    <name evidence="4" type="ORF">Daus18300_011369</name>
</gene>
<dbReference type="Proteomes" id="UP001583177">
    <property type="component" value="Unassembled WGS sequence"/>
</dbReference>
<feature type="region of interest" description="Disordered" evidence="2">
    <location>
        <begin position="778"/>
        <end position="821"/>
    </location>
</feature>
<organism evidence="4 5">
    <name type="scientific">Diaporthe australafricana</name>
    <dbReference type="NCBI Taxonomy" id="127596"/>
    <lineage>
        <taxon>Eukaryota</taxon>
        <taxon>Fungi</taxon>
        <taxon>Dikarya</taxon>
        <taxon>Ascomycota</taxon>
        <taxon>Pezizomycotina</taxon>
        <taxon>Sordariomycetes</taxon>
        <taxon>Sordariomycetidae</taxon>
        <taxon>Diaporthales</taxon>
        <taxon>Diaporthaceae</taxon>
        <taxon>Diaporthe</taxon>
    </lineage>
</organism>
<dbReference type="Pfam" id="PF11864">
    <property type="entry name" value="DUF3384"/>
    <property type="match status" value="1"/>
</dbReference>
<name>A0ABR3W6X4_9PEZI</name>
<evidence type="ECO:0000259" key="3">
    <source>
        <dbReference type="PROSITE" id="PS50085"/>
    </source>
</evidence>
<dbReference type="PANTHER" id="PTHR10063:SF0">
    <property type="entry name" value="TUBERIN"/>
    <property type="match status" value="1"/>
</dbReference>
<sequence>MLRRIASLSLDAPDAPPGDSMPPSAEDPAPSPETKSAGGLASVFKGLTGGSKLAKVPPVPSSSTDTVSAQLSSERVDTASLAASGLPPHHYEALESLRTGSLSERIAAAESLRLSIADYPLASVLQIWDAGKDLIETSKPTHARVAGWELLTECVRNPSSTDLERKEYFQTLSFHASPDDFYLQLAALVDLTNHGRNLSGFDYDVIPLLTTWLQDSYNAVRVARRQQAVRERKGSKGKGVAPPAVALGEDKSFSMLFAFILEVLKFNFRVADDETLGRLIDKLLEICMKTSTEDDLTACIEVIDAIITYASVPKRSLSRCVEVLSSIFCLVDKLSKTSWHTLSNLLKSHNGQAAVRILLTILRDYPRNGQETTETSRAVRGSLTVLQKLIWKSSEKGYPTIPLAILVEGCSNVVEKSPSTRIAGSVLKLINTLFDDGEQQLNPLLEGEDWTSVLEVAEKCVGRLNFNLTPNSSRTSLKSNFTTQDLKKGSSILEELETLLRRLESLSRQRGSDFVQRHECIAFMAGIPHVLTDSAAGLVLDHFKEFRCCYPSDLEWEKNLDLVLESFYLKRDRSTPIRIAALRGITEVYDMLELVEDELDEDVVPNIVRNILSGISDETDTSVLHETVSFMISVALAADTALFDYIVETIKGVVTSDRLHTPMMVTEEKPIAVDQAGTVVEQSPANVVTRGYVLLFMKTMNTDSRKATRTFQLLVFIAKFGRSADARITAMKMLFRLRADWANRIYLTSFTESEGLAGVLHRTEASLARKVAEDAASTHRLRSEHGALSRSSRGVSFGSSAQDRMVPSRSASGAKPSGQRHQQLWSLPDSAVLPETPSPIASPVLFSYLEGPSEMPAEAPDEEEEATDLEPGLLDVASWLEAILHNLTHGSDWEVYSFNLVHLPSQLSNHALFRGAIPQVREARRVLCEQSKHNLFQDPPPMSGLRRPEVNICIFQILTMIMSYHQYFQKSDEDDLVRTFMQGIGHSTAKTCIHALTICCHELPLATTKALVTILPKMSTVITQANVAMHILEFLAGLARMPALYSNFIEDEFRVVFGMCFRYLDTVRDKKRYVRTSTASENVPATINTTHEYDILGQPTNSDELPQYVHALAYHVIVFWFLALRISDRAKHVGWIAKRLFQGPDGNPVSDEQALITMDFMQRVAYADADESAENPRFSDRKASGYTERRWVIANSLVSIKQSKATPWAQVTKRQPSGTSYFTIRENFKPPPPHQAGTFGDSRDTGSLTTNSSLPSHLLVHMLSSTPQSHEAALRPLPLPDEEAVSRSVRTFDRISTVDGHKVGVIYIGENQTKETEILANVSGSADYMEFLNGIGSLTKLKGADFNTQGLDREYDTDGQYTFCWRDRVTEIVFHVTTQMPTNLDHDSQCISKKRHIGNDFVNIIFNDSGLPFKFDTFPSEFNYVNIVITPESRASFVATREHGAQQQEEGEDVEIPSKHGYTPFFKVQVMSKEGFPEISPCAATKMVSLKALPDFVRLLAINASVFSLVWANRDQGEYPSAWRSRLREISRLRERYGPKTAPALGTLPSAVASPHASSGPPTPMSLSSALVSAQQQQSLGQANIDSRPSSGVARDSISGLSMRDLRRASVATFLTTTSEQNSQSHRSSVMSNSTADTEMMMQAFNLDSLVESLDFSKWA</sequence>
<dbReference type="EMBL" id="JAWRVE010000137">
    <property type="protein sequence ID" value="KAL1854773.1"/>
    <property type="molecule type" value="Genomic_DNA"/>
</dbReference>
<proteinExistence type="predicted"/>
<reference evidence="4 5" key="1">
    <citation type="journal article" date="2024" name="IMA Fungus">
        <title>IMA Genome - F19 : A genome assembly and annotation guide to empower mycologists, including annotated draft genome sequences of Ceratocystis pirilliformis, Diaporthe australafricana, Fusarium ophioides, Paecilomyces lecythidis, and Sporothrix stenoceras.</title>
        <authorList>
            <person name="Aylward J."/>
            <person name="Wilson A.M."/>
            <person name="Visagie C.M."/>
            <person name="Spraker J."/>
            <person name="Barnes I."/>
            <person name="Buitendag C."/>
            <person name="Ceriani C."/>
            <person name="Del Mar Angel L."/>
            <person name="du Plessis D."/>
            <person name="Fuchs T."/>
            <person name="Gasser K."/>
            <person name="Kramer D."/>
            <person name="Li W."/>
            <person name="Munsamy K."/>
            <person name="Piso A."/>
            <person name="Price J.L."/>
            <person name="Sonnekus B."/>
            <person name="Thomas C."/>
            <person name="van der Nest A."/>
            <person name="van Dijk A."/>
            <person name="van Heerden A."/>
            <person name="van Vuuren N."/>
            <person name="Yilmaz N."/>
            <person name="Duong T.A."/>
            <person name="van der Merwe N.A."/>
            <person name="Wingfield M.J."/>
            <person name="Wingfield B.D."/>
        </authorList>
    </citation>
    <scope>NUCLEOTIDE SEQUENCE [LARGE SCALE GENOMIC DNA]</scope>
    <source>
        <strain evidence="4 5">CMW 18300</strain>
    </source>
</reference>
<keyword evidence="5" id="KW-1185">Reference proteome</keyword>
<dbReference type="InterPro" id="IPR035974">
    <property type="entry name" value="Rap/Ran-GAP_sf"/>
</dbReference>
<comment type="caution">
    <text evidence="4">The sequence shown here is derived from an EMBL/GenBank/DDBJ whole genome shotgun (WGS) entry which is preliminary data.</text>
</comment>
<feature type="region of interest" description="Disordered" evidence="2">
    <location>
        <begin position="53"/>
        <end position="72"/>
    </location>
</feature>
<evidence type="ECO:0000256" key="2">
    <source>
        <dbReference type="SAM" id="MobiDB-lite"/>
    </source>
</evidence>
<feature type="compositionally biased region" description="Basic and acidic residues" evidence="2">
    <location>
        <begin position="778"/>
        <end position="787"/>
    </location>
</feature>
<feature type="compositionally biased region" description="Low complexity" evidence="2">
    <location>
        <begin position="789"/>
        <end position="800"/>
    </location>
</feature>
<evidence type="ECO:0000313" key="5">
    <source>
        <dbReference type="Proteomes" id="UP001583177"/>
    </source>
</evidence>
<dbReference type="Pfam" id="PF03542">
    <property type="entry name" value="Tuberin"/>
    <property type="match status" value="1"/>
</dbReference>